<dbReference type="Gene3D" id="2.40.30.130">
    <property type="match status" value="1"/>
</dbReference>
<evidence type="ECO:0000313" key="7">
    <source>
        <dbReference type="Proteomes" id="UP001500339"/>
    </source>
</evidence>
<dbReference type="InterPro" id="IPR018165">
    <property type="entry name" value="Ala-tRNA-synth_IIc_core"/>
</dbReference>
<dbReference type="Pfam" id="PF01411">
    <property type="entry name" value="tRNA-synt_2c"/>
    <property type="match status" value="1"/>
</dbReference>
<dbReference type="PROSITE" id="PS50860">
    <property type="entry name" value="AA_TRNA_LIGASE_II_ALA"/>
    <property type="match status" value="1"/>
</dbReference>
<sequence>MTYKLFYENPYLKEWESIVTDVIEKEDSFFIVLDKTAFYPEGGGQPSDIGYIDGIEVNYVFEENNIIYHVVNKKPENKRVKCRLNFDRRFNFMQQHSGEHLLSGVLYSLFQTHNDGFHMGEDYVTIDNTISNLTEEMILEIENLANKYVYENIPIEDYIIQKDEIEKVALRKECKIDKDIRIVQIENIDKIACCGTHVRNTGEIGLIKIIKTEKYKGMTRIYFKCGKKALEDFQSKHNIVVSLTRHYSMIENEIVNKAKADINEIKGLTKQIKDLKESLYLYVAQQIIKENEKELIEVSFDEKTFEDIQIINRRILENSKKVNILISEKENKLLFSNNLFENLNCGKVLKEFLSKYNGKGGGGVNQAQATFENKNDLLRFATFIKELVSEYN</sequence>
<dbReference type="Gene3D" id="3.10.310.40">
    <property type="match status" value="1"/>
</dbReference>
<feature type="domain" description="Alanyl-transfer RNA synthetases family profile" evidence="5">
    <location>
        <begin position="1"/>
        <end position="235"/>
    </location>
</feature>
<comment type="cofactor">
    <cofactor evidence="1">
        <name>Zn(2+)</name>
        <dbReference type="ChEBI" id="CHEBI:29105"/>
    </cofactor>
</comment>
<dbReference type="RefSeq" id="WP_343771078.1">
    <property type="nucleotide sequence ID" value="NZ_BAAACF010000008.1"/>
</dbReference>
<dbReference type="SMART" id="SM00863">
    <property type="entry name" value="tRNA_SAD"/>
    <property type="match status" value="1"/>
</dbReference>
<keyword evidence="3" id="KW-0479">Metal-binding</keyword>
<dbReference type="PANTHER" id="PTHR43462">
    <property type="entry name" value="ALANYL-TRNA EDITING PROTEIN"/>
    <property type="match status" value="1"/>
</dbReference>
<evidence type="ECO:0000256" key="4">
    <source>
        <dbReference type="ARBA" id="ARBA00022833"/>
    </source>
</evidence>
<comment type="subcellular location">
    <subcellularLocation>
        <location evidence="2">Cytoplasm</location>
    </subcellularLocation>
</comment>
<dbReference type="Proteomes" id="UP001500339">
    <property type="component" value="Unassembled WGS sequence"/>
</dbReference>
<dbReference type="Pfam" id="PF07973">
    <property type="entry name" value="tRNA_SAD"/>
    <property type="match status" value="1"/>
</dbReference>
<dbReference type="InterPro" id="IPR051335">
    <property type="entry name" value="Alanyl-tRNA_Editing_Enzymes"/>
</dbReference>
<accession>A0ABP3UC97</accession>
<dbReference type="PANTHER" id="PTHR43462:SF1">
    <property type="entry name" value="ALANYL-TRNA EDITING PROTEIN AARSD1"/>
    <property type="match status" value="1"/>
</dbReference>
<name>A0ABP3UC97_9CLOT</name>
<dbReference type="InterPro" id="IPR018163">
    <property type="entry name" value="Thr/Ala-tRNA-synth_IIc_edit"/>
</dbReference>
<evidence type="ECO:0000259" key="5">
    <source>
        <dbReference type="PROSITE" id="PS50860"/>
    </source>
</evidence>
<organism evidence="6 7">
    <name type="scientific">Clostridium malenominatum</name>
    <dbReference type="NCBI Taxonomy" id="1539"/>
    <lineage>
        <taxon>Bacteria</taxon>
        <taxon>Bacillati</taxon>
        <taxon>Bacillota</taxon>
        <taxon>Clostridia</taxon>
        <taxon>Eubacteriales</taxon>
        <taxon>Clostridiaceae</taxon>
        <taxon>Clostridium</taxon>
    </lineage>
</organism>
<dbReference type="EMBL" id="BAAACF010000008">
    <property type="protein sequence ID" value="GAA0729921.1"/>
    <property type="molecule type" value="Genomic_DNA"/>
</dbReference>
<reference evidence="7" key="1">
    <citation type="journal article" date="2019" name="Int. J. Syst. Evol. Microbiol.">
        <title>The Global Catalogue of Microorganisms (GCM) 10K type strain sequencing project: providing services to taxonomists for standard genome sequencing and annotation.</title>
        <authorList>
            <consortium name="The Broad Institute Genomics Platform"/>
            <consortium name="The Broad Institute Genome Sequencing Center for Infectious Disease"/>
            <person name="Wu L."/>
            <person name="Ma J."/>
        </authorList>
    </citation>
    <scope>NUCLEOTIDE SEQUENCE [LARGE SCALE GENOMIC DNA]</scope>
    <source>
        <strain evidence="7">JCM 1405</strain>
    </source>
</reference>
<dbReference type="InterPro" id="IPR012947">
    <property type="entry name" value="tRNA_SAD"/>
</dbReference>
<evidence type="ECO:0000256" key="2">
    <source>
        <dbReference type="ARBA" id="ARBA00004496"/>
    </source>
</evidence>
<keyword evidence="4" id="KW-0862">Zinc</keyword>
<dbReference type="SUPFAM" id="SSF50447">
    <property type="entry name" value="Translation proteins"/>
    <property type="match status" value="1"/>
</dbReference>
<dbReference type="SUPFAM" id="SSF55186">
    <property type="entry name" value="ThrRS/AlaRS common domain"/>
    <property type="match status" value="1"/>
</dbReference>
<evidence type="ECO:0000256" key="1">
    <source>
        <dbReference type="ARBA" id="ARBA00001947"/>
    </source>
</evidence>
<protein>
    <submittedName>
        <fullName evidence="6">Alanyl-tRNA editing protein</fullName>
    </submittedName>
</protein>
<proteinExistence type="predicted"/>
<comment type="caution">
    <text evidence="6">The sequence shown here is derived from an EMBL/GenBank/DDBJ whole genome shotgun (WGS) entry which is preliminary data.</text>
</comment>
<dbReference type="Gene3D" id="3.30.980.10">
    <property type="entry name" value="Threonyl-trna Synthetase, Chain A, domain 2"/>
    <property type="match status" value="1"/>
</dbReference>
<dbReference type="InterPro" id="IPR009000">
    <property type="entry name" value="Transl_B-barrel_sf"/>
</dbReference>
<evidence type="ECO:0000256" key="3">
    <source>
        <dbReference type="ARBA" id="ARBA00022723"/>
    </source>
</evidence>
<evidence type="ECO:0000313" key="6">
    <source>
        <dbReference type="EMBL" id="GAA0729921.1"/>
    </source>
</evidence>
<dbReference type="Pfam" id="PF02272">
    <property type="entry name" value="DHHA1"/>
    <property type="match status" value="1"/>
</dbReference>
<gene>
    <name evidence="6" type="ORF">GCM10008905_30600</name>
</gene>
<keyword evidence="7" id="KW-1185">Reference proteome</keyword>
<dbReference type="InterPro" id="IPR018164">
    <property type="entry name" value="Ala-tRNA-synth_IIc_N"/>
</dbReference>
<dbReference type="InterPro" id="IPR003156">
    <property type="entry name" value="DHHA1_dom"/>
</dbReference>